<feature type="transmembrane region" description="Helical" evidence="1">
    <location>
        <begin position="39"/>
        <end position="60"/>
    </location>
</feature>
<keyword evidence="1" id="KW-0812">Transmembrane</keyword>
<keyword evidence="1" id="KW-0472">Membrane</keyword>
<sequence length="416" mass="47985">MKKNNEILSKVKDYINNFKLELGKINKESIVSFIKVRKYLITSISIIIIILLMVSGKVFITSEDKLLNDLEISMKQGDSSKIYGDILVADKKVSRSELDPLIKYYNSDTTKINKVLSELKTSGVGEVFTIKSNKKGIWQDYYLEVNTVDIKVNCNFSNAKTFVDSNELNEDNRSSGIVPGLYKIKAILKTNYGDVEKEIEVSLIQNEEVSINLEAVDLNITSNFNDAKVLINDKDINKKVSEIGDYGPIPTNESIDIGIQREFPWGIIKSEKIKVNDSPNINIDINMVNEELTTQIELSINKFYESVFNALNKRDYRLIVLTNEEIQRKIYDEINKKSLIFKNNYEISELETKIENSEFKYEDNLYKAQIVIKINYSIDRKMFLLSKNREESMFLTNMELVGNEWIIKEIQKFGLE</sequence>
<keyword evidence="1" id="KW-1133">Transmembrane helix</keyword>
<dbReference type="EMBL" id="JACKWY010000003">
    <property type="protein sequence ID" value="MBB6714356.1"/>
    <property type="molecule type" value="Genomic_DNA"/>
</dbReference>
<dbReference type="Pfam" id="PF22820">
    <property type="entry name" value="TcaA_3rd_4th"/>
    <property type="match status" value="1"/>
</dbReference>
<dbReference type="AlphaFoldDB" id="A0A7X0SF23"/>
<feature type="domain" description="TcaA 4th" evidence="2">
    <location>
        <begin position="216"/>
        <end position="284"/>
    </location>
</feature>
<reference evidence="3 4" key="1">
    <citation type="submission" date="2020-08" db="EMBL/GenBank/DDBJ databases">
        <title>Clostridia isolated from Swiss meat.</title>
        <authorList>
            <person name="Wambui J."/>
            <person name="Stevens M.J.A."/>
            <person name="Stephan R."/>
        </authorList>
    </citation>
    <scope>NUCLEOTIDE SEQUENCE [LARGE SCALE GENOMIC DNA]</scope>
    <source>
        <strain evidence="3 4">CM001</strain>
    </source>
</reference>
<dbReference type="RefSeq" id="WP_185163973.1">
    <property type="nucleotide sequence ID" value="NZ_JACKWY010000003.1"/>
</dbReference>
<gene>
    <name evidence="3" type="ORF">H7E68_06385</name>
</gene>
<dbReference type="PANTHER" id="PTHR40038">
    <property type="entry name" value="MEMBRANE-ASSOCIATED PROTEIN TCAA"/>
    <property type="match status" value="1"/>
</dbReference>
<evidence type="ECO:0000259" key="2">
    <source>
        <dbReference type="Pfam" id="PF22820"/>
    </source>
</evidence>
<dbReference type="InterPro" id="IPR054530">
    <property type="entry name" value="TcaA_4th"/>
</dbReference>
<proteinExistence type="predicted"/>
<dbReference type="PANTHER" id="PTHR40038:SF1">
    <property type="entry name" value="MEMBRANE-ASSOCIATED PROTEIN TCAA"/>
    <property type="match status" value="1"/>
</dbReference>
<comment type="caution">
    <text evidence="3">The sequence shown here is derived from an EMBL/GenBank/DDBJ whole genome shotgun (WGS) entry which is preliminary data.</text>
</comment>
<evidence type="ECO:0000313" key="4">
    <source>
        <dbReference type="Proteomes" id="UP000585258"/>
    </source>
</evidence>
<organism evidence="3 4">
    <name type="scientific">Clostridium gasigenes</name>
    <dbReference type="NCBI Taxonomy" id="94869"/>
    <lineage>
        <taxon>Bacteria</taxon>
        <taxon>Bacillati</taxon>
        <taxon>Bacillota</taxon>
        <taxon>Clostridia</taxon>
        <taxon>Eubacteriales</taxon>
        <taxon>Clostridiaceae</taxon>
        <taxon>Clostridium</taxon>
    </lineage>
</organism>
<evidence type="ECO:0000256" key="1">
    <source>
        <dbReference type="SAM" id="Phobius"/>
    </source>
</evidence>
<accession>A0A7X0SF23</accession>
<dbReference type="Proteomes" id="UP000585258">
    <property type="component" value="Unassembled WGS sequence"/>
</dbReference>
<protein>
    <recommendedName>
        <fullName evidence="2">TcaA 4th domain-containing protein</fullName>
    </recommendedName>
</protein>
<name>A0A7X0SF23_9CLOT</name>
<evidence type="ECO:0000313" key="3">
    <source>
        <dbReference type="EMBL" id="MBB6714356.1"/>
    </source>
</evidence>